<comment type="similarity">
    <text evidence="4">In the C-terminal section; belongs to the glycosyl hydrolase 73 family.</text>
</comment>
<evidence type="ECO:0000256" key="1">
    <source>
        <dbReference type="ARBA" id="ARBA00002954"/>
    </source>
</evidence>
<accession>A4BEM2</accession>
<dbReference type="AlphaFoldDB" id="A4BEM2"/>
<evidence type="ECO:0000256" key="6">
    <source>
        <dbReference type="ARBA" id="ARBA00022764"/>
    </source>
</evidence>
<evidence type="ECO:0000256" key="7">
    <source>
        <dbReference type="ARBA" id="ARBA00022795"/>
    </source>
</evidence>
<dbReference type="GO" id="GO:0042597">
    <property type="term" value="C:periplasmic space"/>
    <property type="evidence" value="ECO:0007669"/>
    <property type="project" value="UniProtKB-SubCell"/>
</dbReference>
<dbReference type="SMART" id="SM00047">
    <property type="entry name" value="LYZ2"/>
    <property type="match status" value="1"/>
</dbReference>
<keyword evidence="8" id="KW-0378">Hydrolase</keyword>
<dbReference type="GO" id="GO:0016798">
    <property type="term" value="F:hydrolase activity, acting on glycosyl bonds"/>
    <property type="evidence" value="ECO:0007669"/>
    <property type="project" value="UniProtKB-KW"/>
</dbReference>
<dbReference type="PRINTS" id="PR01002">
    <property type="entry name" value="FLGFLGJ"/>
</dbReference>
<dbReference type="GO" id="GO:0044780">
    <property type="term" value="P:bacterial-type flagellum assembly"/>
    <property type="evidence" value="ECO:0007669"/>
    <property type="project" value="InterPro"/>
</dbReference>
<dbReference type="InterPro" id="IPR002901">
    <property type="entry name" value="MGlyc_endo_b_GlcNAc-like_dom"/>
</dbReference>
<evidence type="ECO:0000313" key="13">
    <source>
        <dbReference type="EMBL" id="EAR09449.1"/>
    </source>
</evidence>
<evidence type="ECO:0000256" key="8">
    <source>
        <dbReference type="ARBA" id="ARBA00022801"/>
    </source>
</evidence>
<dbReference type="Pfam" id="PF01832">
    <property type="entry name" value="Glucosaminidase"/>
    <property type="match status" value="1"/>
</dbReference>
<evidence type="ECO:0000256" key="4">
    <source>
        <dbReference type="ARBA" id="ARBA00007974"/>
    </source>
</evidence>
<dbReference type="PANTHER" id="PTHR33308">
    <property type="entry name" value="PEPTIDOGLYCAN HYDROLASE FLGJ"/>
    <property type="match status" value="1"/>
</dbReference>
<keyword evidence="9" id="KW-0326">Glycosidase</keyword>
<dbReference type="InterPro" id="IPR013377">
    <property type="entry name" value="FlgJ"/>
</dbReference>
<evidence type="ECO:0000256" key="11">
    <source>
        <dbReference type="ARBA" id="ARBA00030835"/>
    </source>
</evidence>
<dbReference type="Pfam" id="PF10135">
    <property type="entry name" value="Rod-binding"/>
    <property type="match status" value="1"/>
</dbReference>
<dbReference type="GO" id="GO:0071973">
    <property type="term" value="P:bacterial-type flagellum-dependent cell motility"/>
    <property type="evidence" value="ECO:0007669"/>
    <property type="project" value="TreeGrafter"/>
</dbReference>
<evidence type="ECO:0000313" key="14">
    <source>
        <dbReference type="Proteomes" id="UP000005953"/>
    </source>
</evidence>
<dbReference type="HOGENOM" id="CLU_013771_3_0_6"/>
<dbReference type="PANTHER" id="PTHR33308:SF9">
    <property type="entry name" value="PEPTIDOGLYCAN HYDROLASE FLGJ"/>
    <property type="match status" value="1"/>
</dbReference>
<dbReference type="Gene3D" id="2.10.70.40">
    <property type="entry name" value="peptidoglycan hydrolase"/>
    <property type="match status" value="1"/>
</dbReference>
<dbReference type="InterPro" id="IPR051056">
    <property type="entry name" value="Glycosyl_Hydrolase_73"/>
</dbReference>
<comment type="subcellular location">
    <subcellularLocation>
        <location evidence="2">Periplasm</location>
    </subcellularLocation>
</comment>
<dbReference type="Proteomes" id="UP000005953">
    <property type="component" value="Unassembled WGS sequence"/>
</dbReference>
<keyword evidence="6" id="KW-0574">Periplasm</keyword>
<keyword evidence="14" id="KW-1185">Reference proteome</keyword>
<reference evidence="13 14" key="1">
    <citation type="submission" date="2006-02" db="EMBL/GenBank/DDBJ databases">
        <authorList>
            <person name="Pinhassi J."/>
            <person name="Pedros-Alio C."/>
            <person name="Ferriera S."/>
            <person name="Johnson J."/>
            <person name="Kravitz S."/>
            <person name="Halpern A."/>
            <person name="Remington K."/>
            <person name="Beeson K."/>
            <person name="Tran B."/>
            <person name="Rogers Y.-H."/>
            <person name="Friedman R."/>
            <person name="Venter J.C."/>
        </authorList>
    </citation>
    <scope>NUCLEOTIDE SEQUENCE [LARGE SCALE GENOMIC DNA]</scope>
    <source>
        <strain evidence="13 14">MED297</strain>
    </source>
</reference>
<evidence type="ECO:0000256" key="3">
    <source>
        <dbReference type="ARBA" id="ARBA00006880"/>
    </source>
</evidence>
<dbReference type="InterPro" id="IPR019301">
    <property type="entry name" value="Flagellar_prot_FlgJ_N"/>
</dbReference>
<evidence type="ECO:0000256" key="2">
    <source>
        <dbReference type="ARBA" id="ARBA00004418"/>
    </source>
</evidence>
<keyword evidence="7" id="KW-1005">Bacterial flagellum biogenesis</keyword>
<keyword evidence="10" id="KW-0961">Cell wall biogenesis/degradation</keyword>
<evidence type="ECO:0000256" key="10">
    <source>
        <dbReference type="ARBA" id="ARBA00023316"/>
    </source>
</evidence>
<dbReference type="OrthoDB" id="289937at2"/>
<dbReference type="STRING" id="314283.MED297_02477"/>
<dbReference type="RefSeq" id="WP_008047094.1">
    <property type="nucleotide sequence ID" value="NZ_CH724153.1"/>
</dbReference>
<sequence length="310" mass="34150">MSAQIDAAFNYNDLQGLESLKSGARKDDPEALRAVAQQFESMFMGLIMKSMRDATDVIKSDLESSYQTEFYRDMHDQQLTLSLAQNGGFGLADVLYEQLSQSKNPEPFNPYTINIKSMENSIRPQVIPPQPNHRNDVESPSPELPVAPTSGVDEGFSSPQDFIATLMPIAEKQADELGVDPKVLLAQAALETGWGQRMITKSDGANSNNFFGIKADHRWDGESAMTKTTEFLGGKAMTVSAPFRAYASPEDSFADYVQFLKQSERYQPALANASNPSRYVQALQDAGYATDPEYANKILGIANSAWFDNA</sequence>
<name>A4BEM2_9GAMM</name>
<comment type="caution">
    <text evidence="13">The sequence shown here is derived from an EMBL/GenBank/DDBJ whole genome shotgun (WGS) entry which is preliminary data.</text>
</comment>
<organism evidence="13 14">
    <name type="scientific">Reinekea blandensis MED297</name>
    <dbReference type="NCBI Taxonomy" id="314283"/>
    <lineage>
        <taxon>Bacteria</taxon>
        <taxon>Pseudomonadati</taxon>
        <taxon>Pseudomonadota</taxon>
        <taxon>Gammaproteobacteria</taxon>
        <taxon>Oceanospirillales</taxon>
        <taxon>Saccharospirillaceae</taxon>
        <taxon>Reinekea</taxon>
    </lineage>
</organism>
<feature type="domain" description="Mannosyl-glycoprotein endo-beta-N-acetylglucosamidase-like" evidence="12">
    <location>
        <begin position="151"/>
        <end position="308"/>
    </location>
</feature>
<dbReference type="Gene3D" id="1.10.530.10">
    <property type="match status" value="1"/>
</dbReference>
<protein>
    <recommendedName>
        <fullName evidence="5">Peptidoglycan hydrolase FlgJ</fullName>
    </recommendedName>
    <alternativeName>
        <fullName evidence="11">Muramidase FlgJ</fullName>
    </alternativeName>
</protein>
<dbReference type="EMBL" id="AAOE01000010">
    <property type="protein sequence ID" value="EAR09449.1"/>
    <property type="molecule type" value="Genomic_DNA"/>
</dbReference>
<dbReference type="GO" id="GO:0004040">
    <property type="term" value="F:amidase activity"/>
    <property type="evidence" value="ECO:0007669"/>
    <property type="project" value="InterPro"/>
</dbReference>
<comment type="similarity">
    <text evidence="3">In the N-terminal section; belongs to the FlgJ family.</text>
</comment>
<evidence type="ECO:0000256" key="5">
    <source>
        <dbReference type="ARBA" id="ARBA00013433"/>
    </source>
</evidence>
<gene>
    <name evidence="13" type="ORF">MED297_02477</name>
</gene>
<evidence type="ECO:0000256" key="9">
    <source>
        <dbReference type="ARBA" id="ARBA00023295"/>
    </source>
</evidence>
<evidence type="ECO:0000259" key="12">
    <source>
        <dbReference type="SMART" id="SM00047"/>
    </source>
</evidence>
<dbReference type="NCBIfam" id="TIGR02541">
    <property type="entry name" value="flagell_FlgJ"/>
    <property type="match status" value="1"/>
</dbReference>
<comment type="function">
    <text evidence="1">Flagellum-specific muramidase which hydrolyzes the peptidoglycan layer to assemble the rod structure in the periplasmic space.</text>
</comment>
<dbReference type="GO" id="GO:0071555">
    <property type="term" value="P:cell wall organization"/>
    <property type="evidence" value="ECO:0007669"/>
    <property type="project" value="UniProtKB-KW"/>
</dbReference>
<proteinExistence type="inferred from homology"/>